<dbReference type="Pfam" id="PF06177">
    <property type="entry name" value="QueT"/>
    <property type="match status" value="1"/>
</dbReference>
<evidence type="ECO:0000313" key="2">
    <source>
        <dbReference type="EMBL" id="MFC3931477.1"/>
    </source>
</evidence>
<keyword evidence="3" id="KW-1185">Reference proteome</keyword>
<keyword evidence="1" id="KW-0472">Membrane</keyword>
<evidence type="ECO:0000313" key="3">
    <source>
        <dbReference type="Proteomes" id="UP001595901"/>
    </source>
</evidence>
<dbReference type="PANTHER" id="PTHR40044:SF1">
    <property type="entry name" value="INTEGRAL MEMBRANE PROTEIN"/>
    <property type="match status" value="1"/>
</dbReference>
<comment type="caution">
    <text evidence="2">The sequence shown here is derived from an EMBL/GenBank/DDBJ whole genome shotgun (WGS) entry which is preliminary data.</text>
</comment>
<feature type="transmembrane region" description="Helical" evidence="1">
    <location>
        <begin position="51"/>
        <end position="68"/>
    </location>
</feature>
<keyword evidence="1" id="KW-0812">Transmembrane</keyword>
<gene>
    <name evidence="2" type="ORF">ACFOSE_01500</name>
</gene>
<dbReference type="InterPro" id="IPR010387">
    <property type="entry name" value="QueT"/>
</dbReference>
<dbReference type="PIRSF" id="PIRSF031501">
    <property type="entry name" value="QueT"/>
    <property type="match status" value="1"/>
</dbReference>
<evidence type="ECO:0000256" key="1">
    <source>
        <dbReference type="SAM" id="Phobius"/>
    </source>
</evidence>
<reference evidence="3" key="1">
    <citation type="journal article" date="2019" name="Int. J. Syst. Evol. Microbiol.">
        <title>The Global Catalogue of Microorganisms (GCM) 10K type strain sequencing project: providing services to taxonomists for standard genome sequencing and annotation.</title>
        <authorList>
            <consortium name="The Broad Institute Genomics Platform"/>
            <consortium name="The Broad Institute Genome Sequencing Center for Infectious Disease"/>
            <person name="Wu L."/>
            <person name="Ma J."/>
        </authorList>
    </citation>
    <scope>NUCLEOTIDE SEQUENCE [LARGE SCALE GENOMIC DNA]</scope>
    <source>
        <strain evidence="3">CCUG 58728</strain>
    </source>
</reference>
<feature type="transmembrane region" description="Helical" evidence="1">
    <location>
        <begin position="12"/>
        <end position="30"/>
    </location>
</feature>
<feature type="transmembrane region" description="Helical" evidence="1">
    <location>
        <begin position="104"/>
        <end position="128"/>
    </location>
</feature>
<dbReference type="EMBL" id="JBHSAC010000013">
    <property type="protein sequence ID" value="MFC3931477.1"/>
    <property type="molecule type" value="Genomic_DNA"/>
</dbReference>
<feature type="transmembrane region" description="Helical" evidence="1">
    <location>
        <begin position="74"/>
        <end position="92"/>
    </location>
</feature>
<dbReference type="RefSeq" id="WP_380429573.1">
    <property type="nucleotide sequence ID" value="NZ_JBHSAC010000013.1"/>
</dbReference>
<keyword evidence="1" id="KW-1133">Transmembrane helix</keyword>
<name>A0ABV8D028_9STRE</name>
<dbReference type="PANTHER" id="PTHR40044">
    <property type="entry name" value="INTEGRAL MEMBRANE PROTEIN-RELATED"/>
    <property type="match status" value="1"/>
</dbReference>
<feature type="transmembrane region" description="Helical" evidence="1">
    <location>
        <begin position="134"/>
        <end position="158"/>
    </location>
</feature>
<protein>
    <submittedName>
        <fullName evidence="2">QueT transporter family protein</fullName>
    </submittedName>
</protein>
<proteinExistence type="predicted"/>
<dbReference type="Proteomes" id="UP001595901">
    <property type="component" value="Unassembled WGS sequence"/>
</dbReference>
<organism evidence="2 3">
    <name type="scientific">Streptococcus dentapri</name>
    <dbReference type="NCBI Taxonomy" id="573564"/>
    <lineage>
        <taxon>Bacteria</taxon>
        <taxon>Bacillati</taxon>
        <taxon>Bacillota</taxon>
        <taxon>Bacilli</taxon>
        <taxon>Lactobacillales</taxon>
        <taxon>Streptococcaceae</taxon>
        <taxon>Streptococcus</taxon>
    </lineage>
</organism>
<sequence>MTFTVRDLVQIALVAALYAIFTALPPFNLISYGPYQFRLSEMLNFLGFYKVKYIIGLTLGCMIANLYSYDLLDVFVGGGQTLIFVSLGVWFFKKYQQQTILGYNKAFFFFSFFFAASMFVIAAELAIVSHAPFFITWFTTAVGELASLLIGGYLINLLGQRINLTQ</sequence>
<accession>A0ABV8D028</accession>